<dbReference type="Gene3D" id="3.40.50.620">
    <property type="entry name" value="HUPs"/>
    <property type="match status" value="2"/>
</dbReference>
<keyword evidence="4" id="KW-1185">Reference proteome</keyword>
<gene>
    <name evidence="3" type="ORF">SAMN05421872_108279</name>
</gene>
<evidence type="ECO:0000256" key="1">
    <source>
        <dbReference type="ARBA" id="ARBA00008791"/>
    </source>
</evidence>
<dbReference type="Proteomes" id="UP000199034">
    <property type="component" value="Unassembled WGS sequence"/>
</dbReference>
<name>A0A1G6VDS2_9ACTN</name>
<sequence length="302" mass="31658">METMSSTPAVPAGTVVVGVDGSEGSTRAVRWAATEAGLTRRPLTLVHAWTLNGSSWLDQAGIDHRTLAAAIRDEAVGMLATVRAGLLAERPALDLEVHRLVVEADPRDALEELSRSAAMVVVGSRGRGPVRSLLLGSVSVAVSRLAHCPVVVVRPGAERATGGVLVGVDGTATSRPALELAFHEAALRGLPLTVVHCFWDAQVATLPAHRVDPGSSAYADLELLVAESVAGLQEEYPEVPVERALWRGLVDEALVAASQGRDLTVVGLRQTGRLRQLVRVPVAPTVVERADGAVAVVPHDAD</sequence>
<dbReference type="AlphaFoldDB" id="A0A1G6VDS2"/>
<evidence type="ECO:0000313" key="3">
    <source>
        <dbReference type="EMBL" id="SDD51167.1"/>
    </source>
</evidence>
<dbReference type="EMBL" id="FMZM01000008">
    <property type="protein sequence ID" value="SDD51167.1"/>
    <property type="molecule type" value="Genomic_DNA"/>
</dbReference>
<feature type="domain" description="UspA" evidence="2">
    <location>
        <begin position="14"/>
        <end position="154"/>
    </location>
</feature>
<dbReference type="InterPro" id="IPR006015">
    <property type="entry name" value="Universal_stress_UspA"/>
</dbReference>
<dbReference type="Pfam" id="PF00582">
    <property type="entry name" value="Usp"/>
    <property type="match status" value="2"/>
</dbReference>
<dbReference type="RefSeq" id="WP_090858326.1">
    <property type="nucleotide sequence ID" value="NZ_FMZM01000008.1"/>
</dbReference>
<organism evidence="3 4">
    <name type="scientific">Nocardioides lianchengensis</name>
    <dbReference type="NCBI Taxonomy" id="1045774"/>
    <lineage>
        <taxon>Bacteria</taxon>
        <taxon>Bacillati</taxon>
        <taxon>Actinomycetota</taxon>
        <taxon>Actinomycetes</taxon>
        <taxon>Propionibacteriales</taxon>
        <taxon>Nocardioidaceae</taxon>
        <taxon>Nocardioides</taxon>
    </lineage>
</organism>
<proteinExistence type="inferred from homology"/>
<dbReference type="PANTHER" id="PTHR46268">
    <property type="entry name" value="STRESS RESPONSE PROTEIN NHAX"/>
    <property type="match status" value="1"/>
</dbReference>
<dbReference type="PANTHER" id="PTHR46268:SF6">
    <property type="entry name" value="UNIVERSAL STRESS PROTEIN UP12"/>
    <property type="match status" value="1"/>
</dbReference>
<protein>
    <submittedName>
        <fullName evidence="3">Nucleotide-binding universal stress protein, UspA family</fullName>
    </submittedName>
</protein>
<comment type="similarity">
    <text evidence="1">Belongs to the universal stress protein A family.</text>
</comment>
<evidence type="ECO:0000259" key="2">
    <source>
        <dbReference type="Pfam" id="PF00582"/>
    </source>
</evidence>
<dbReference type="STRING" id="1045774.SAMN05421872_108279"/>
<dbReference type="SUPFAM" id="SSF52402">
    <property type="entry name" value="Adenine nucleotide alpha hydrolases-like"/>
    <property type="match status" value="2"/>
</dbReference>
<dbReference type="InterPro" id="IPR014729">
    <property type="entry name" value="Rossmann-like_a/b/a_fold"/>
</dbReference>
<accession>A0A1G6VDS2</accession>
<feature type="domain" description="UspA" evidence="2">
    <location>
        <begin position="164"/>
        <end position="298"/>
    </location>
</feature>
<dbReference type="PRINTS" id="PR01438">
    <property type="entry name" value="UNVRSLSTRESS"/>
</dbReference>
<reference evidence="3 4" key="1">
    <citation type="submission" date="2016-10" db="EMBL/GenBank/DDBJ databases">
        <authorList>
            <person name="de Groot N.N."/>
        </authorList>
    </citation>
    <scope>NUCLEOTIDE SEQUENCE [LARGE SCALE GENOMIC DNA]</scope>
    <source>
        <strain evidence="3 4">CGMCC 4.6858</strain>
    </source>
</reference>
<dbReference type="InterPro" id="IPR006016">
    <property type="entry name" value="UspA"/>
</dbReference>
<dbReference type="OrthoDB" id="3873975at2"/>
<evidence type="ECO:0000313" key="4">
    <source>
        <dbReference type="Proteomes" id="UP000199034"/>
    </source>
</evidence>